<dbReference type="EMBL" id="BDEQ01000001">
    <property type="protein sequence ID" value="GAT94041.1"/>
    <property type="molecule type" value="Genomic_DNA"/>
</dbReference>
<reference evidence="2 3" key="1">
    <citation type="submission" date="2016-05" db="EMBL/GenBank/DDBJ databases">
        <title>First whole genome sequencing of Entamoeba histolytica HM1:IMSS-clone-6.</title>
        <authorList>
            <person name="Mukherjee Avik.K."/>
            <person name="Izumyama S."/>
            <person name="Nakada-Tsukui K."/>
            <person name="Nozaki T."/>
        </authorList>
    </citation>
    <scope>NUCLEOTIDE SEQUENCE [LARGE SCALE GENOMIC DNA]</scope>
    <source>
        <strain evidence="2 3">HM1:IMSS clone 6</strain>
    </source>
</reference>
<evidence type="ECO:0000256" key="1">
    <source>
        <dbReference type="SAM" id="MobiDB-lite"/>
    </source>
</evidence>
<dbReference type="InterPro" id="IPR053020">
    <property type="entry name" value="Smr_domain_protein"/>
</dbReference>
<dbReference type="Proteomes" id="UP000078387">
    <property type="component" value="Unassembled WGS sequence"/>
</dbReference>
<dbReference type="VEuPathDB" id="AmoebaDB:EHI8A_000630"/>
<dbReference type="Gene3D" id="3.30.1370.110">
    <property type="match status" value="1"/>
</dbReference>
<evidence type="ECO:0000313" key="3">
    <source>
        <dbReference type="Proteomes" id="UP000078387"/>
    </source>
</evidence>
<dbReference type="InterPro" id="IPR036063">
    <property type="entry name" value="Smr_dom_sf"/>
</dbReference>
<dbReference type="PANTHER" id="PTHR47417:SF1">
    <property type="entry name" value="SMR DOMAIN-CONTAINING PROTEIN YPL199C"/>
    <property type="match status" value="1"/>
</dbReference>
<gene>
    <name evidence="2" type="ORF">CL6EHI_117900</name>
</gene>
<dbReference type="PANTHER" id="PTHR47417">
    <property type="entry name" value="SMR DOMAIN-CONTAINING PROTEIN YPL199C"/>
    <property type="match status" value="1"/>
</dbReference>
<feature type="compositionally biased region" description="Basic and acidic residues" evidence="1">
    <location>
        <begin position="66"/>
        <end position="78"/>
    </location>
</feature>
<dbReference type="VEuPathDB" id="AmoebaDB:EHI_117900"/>
<proteinExistence type="predicted"/>
<comment type="caution">
    <text evidence="2">The sequence shown here is derived from an EMBL/GenBank/DDBJ whole genome shotgun (WGS) entry which is preliminary data.</text>
</comment>
<protein>
    <recommendedName>
        <fullName evidence="4">Smr domain-containing protein</fullName>
    </recommendedName>
</protein>
<evidence type="ECO:0008006" key="4">
    <source>
        <dbReference type="Google" id="ProtNLM"/>
    </source>
</evidence>
<evidence type="ECO:0000313" key="2">
    <source>
        <dbReference type="EMBL" id="GAT94041.1"/>
    </source>
</evidence>
<dbReference type="OMA" id="MCDEDCI"/>
<sequence>MGCFGSKPKKENSGNNKPKAEKKTATEMKQVDNKPKDQKVDTKTTNNNKPAEGTHVPKPKGDAPVIEDRPNGKKEVVSGDKSILLDEIYKKHYANVDKAHDEVEEAKQAWLAAKEKKDPNTQKLNQVFQDKKANFEKVKEQAHRAAFKEVQIYMVDEDAIDLHGLQIEGAIMMMKEEVAARRKAGKKILKIQCGMGHHNTVGYSKIKEEVVKQLKDMSEKFTEDKDHGFVNVEL</sequence>
<dbReference type="VEuPathDB" id="AmoebaDB:EHI5A_002660"/>
<dbReference type="SUPFAM" id="SSF160443">
    <property type="entry name" value="SMR domain-like"/>
    <property type="match status" value="1"/>
</dbReference>
<name>A0A5K1URI1_ENTHI</name>
<accession>A0A5K1URI1</accession>
<dbReference type="AlphaFoldDB" id="A0A5K1URI1"/>
<dbReference type="VEuPathDB" id="AmoebaDB:KM1_003530"/>
<dbReference type="VEuPathDB" id="AmoebaDB:EHI7A_000630"/>
<feature type="region of interest" description="Disordered" evidence="1">
    <location>
        <begin position="1"/>
        <end position="78"/>
    </location>
</feature>
<organism evidence="2 3">
    <name type="scientific">Entamoeba histolytica</name>
    <dbReference type="NCBI Taxonomy" id="5759"/>
    <lineage>
        <taxon>Eukaryota</taxon>
        <taxon>Amoebozoa</taxon>
        <taxon>Evosea</taxon>
        <taxon>Archamoebae</taxon>
        <taxon>Mastigamoebida</taxon>
        <taxon>Entamoebidae</taxon>
        <taxon>Entamoeba</taxon>
    </lineage>
</organism>
<feature type="compositionally biased region" description="Basic and acidic residues" evidence="1">
    <location>
        <begin position="8"/>
        <end position="42"/>
    </location>
</feature>